<gene>
    <name evidence="2" type="ORF">PFRI_15080</name>
</gene>
<comment type="caution">
    <text evidence="2">The sequence shown here is derived from an EMBL/GenBank/DDBJ whole genome shotgun (WGS) entry which is preliminary data.</text>
</comment>
<name>A0A1L9NYJ6_9RHOB</name>
<dbReference type="STRING" id="696762.PFRI_15080"/>
<organism evidence="2 3">
    <name type="scientific">Planktotalea frisia</name>
    <dbReference type="NCBI Taxonomy" id="696762"/>
    <lineage>
        <taxon>Bacteria</taxon>
        <taxon>Pseudomonadati</taxon>
        <taxon>Pseudomonadota</taxon>
        <taxon>Alphaproteobacteria</taxon>
        <taxon>Rhodobacterales</taxon>
        <taxon>Paracoccaceae</taxon>
        <taxon>Planktotalea</taxon>
    </lineage>
</organism>
<dbReference type="OrthoDB" id="7659281at2"/>
<keyword evidence="1" id="KW-0732">Signal</keyword>
<evidence type="ECO:0000256" key="1">
    <source>
        <dbReference type="SAM" id="SignalP"/>
    </source>
</evidence>
<evidence type="ECO:0000313" key="2">
    <source>
        <dbReference type="EMBL" id="OJI94272.1"/>
    </source>
</evidence>
<reference evidence="2 3" key="1">
    <citation type="submission" date="2016-10" db="EMBL/GenBank/DDBJ databases">
        <title>Genome sequence of Planktotalea frisia SH6-1.</title>
        <authorList>
            <person name="Poehlein A."/>
            <person name="Bakenhus I."/>
            <person name="Voget S."/>
            <person name="Brinkhoff T."/>
            <person name="Simon M."/>
        </authorList>
    </citation>
    <scope>NUCLEOTIDE SEQUENCE [LARGE SCALE GENOMIC DNA]</scope>
    <source>
        <strain evidence="2 3">SH6-1</strain>
    </source>
</reference>
<dbReference type="EMBL" id="MLCB01000111">
    <property type="protein sequence ID" value="OJI94272.1"/>
    <property type="molecule type" value="Genomic_DNA"/>
</dbReference>
<feature type="chain" id="PRO_5011978944" description="Lipoprotein" evidence="1">
    <location>
        <begin position="17"/>
        <end position="109"/>
    </location>
</feature>
<feature type="signal peptide" evidence="1">
    <location>
        <begin position="1"/>
        <end position="16"/>
    </location>
</feature>
<proteinExistence type="predicted"/>
<dbReference type="PROSITE" id="PS51257">
    <property type="entry name" value="PROKAR_LIPOPROTEIN"/>
    <property type="match status" value="1"/>
</dbReference>
<evidence type="ECO:0000313" key="3">
    <source>
        <dbReference type="Proteomes" id="UP000184514"/>
    </source>
</evidence>
<accession>A0A1L9NYJ6</accession>
<dbReference type="AlphaFoldDB" id="A0A1L9NYJ6"/>
<sequence>MIRFALICSVALGALAGCSDPTRQVLFDGLPFKGRLSADKDDKRNFVATAAPVSQSLEGAREAARFEGTSYCVRKYGRSDIEWAASPDAEATALNIVEDVLTVQGRCSE</sequence>
<protein>
    <recommendedName>
        <fullName evidence="4">Lipoprotein</fullName>
    </recommendedName>
</protein>
<keyword evidence="3" id="KW-1185">Reference proteome</keyword>
<dbReference type="Proteomes" id="UP000184514">
    <property type="component" value="Unassembled WGS sequence"/>
</dbReference>
<evidence type="ECO:0008006" key="4">
    <source>
        <dbReference type="Google" id="ProtNLM"/>
    </source>
</evidence>
<dbReference type="RefSeq" id="WP_084649640.1">
    <property type="nucleotide sequence ID" value="NZ_JABBAN010000165.1"/>
</dbReference>